<evidence type="ECO:0000256" key="2">
    <source>
        <dbReference type="ARBA" id="ARBA00023125"/>
    </source>
</evidence>
<name>A0A1X2GRY1_9FUNG</name>
<keyword evidence="10" id="KW-1185">Reference proteome</keyword>
<dbReference type="InterPro" id="IPR001356">
    <property type="entry name" value="HD"/>
</dbReference>
<comment type="subcellular location">
    <subcellularLocation>
        <location evidence="1 5 6">Nucleus</location>
    </subcellularLocation>
</comment>
<dbReference type="Pfam" id="PF00046">
    <property type="entry name" value="Homeodomain"/>
    <property type="match status" value="1"/>
</dbReference>
<evidence type="ECO:0000256" key="1">
    <source>
        <dbReference type="ARBA" id="ARBA00004123"/>
    </source>
</evidence>
<dbReference type="CDD" id="cd00086">
    <property type="entry name" value="homeodomain"/>
    <property type="match status" value="1"/>
</dbReference>
<feature type="DNA-binding region" description="Homeobox" evidence="5">
    <location>
        <begin position="85"/>
        <end position="144"/>
    </location>
</feature>
<dbReference type="AlphaFoldDB" id="A0A1X2GRY1"/>
<dbReference type="PANTHER" id="PTHR24324:SF5">
    <property type="entry name" value="HEMATOPOIETICALLY-EXPRESSED HOMEOBOX PROTEIN HHEX"/>
    <property type="match status" value="1"/>
</dbReference>
<dbReference type="STRING" id="101127.A0A1X2GRY1"/>
<feature type="region of interest" description="Disordered" evidence="7">
    <location>
        <begin position="246"/>
        <end position="265"/>
    </location>
</feature>
<evidence type="ECO:0000256" key="3">
    <source>
        <dbReference type="ARBA" id="ARBA00023155"/>
    </source>
</evidence>
<keyword evidence="3 5" id="KW-0371">Homeobox</keyword>
<feature type="domain" description="Homeobox" evidence="8">
    <location>
        <begin position="83"/>
        <end position="143"/>
    </location>
</feature>
<evidence type="ECO:0000256" key="7">
    <source>
        <dbReference type="SAM" id="MobiDB-lite"/>
    </source>
</evidence>
<dbReference type="OrthoDB" id="6159439at2759"/>
<feature type="compositionally biased region" description="Basic and acidic residues" evidence="7">
    <location>
        <begin position="171"/>
        <end position="180"/>
    </location>
</feature>
<accession>A0A1X2GRY1</accession>
<evidence type="ECO:0000313" key="10">
    <source>
        <dbReference type="Proteomes" id="UP000242146"/>
    </source>
</evidence>
<dbReference type="Proteomes" id="UP000242146">
    <property type="component" value="Unassembled WGS sequence"/>
</dbReference>
<dbReference type="SUPFAM" id="SSF46689">
    <property type="entry name" value="Homeodomain-like"/>
    <property type="match status" value="1"/>
</dbReference>
<evidence type="ECO:0000256" key="5">
    <source>
        <dbReference type="PROSITE-ProRule" id="PRU00108"/>
    </source>
</evidence>
<keyword evidence="2 5" id="KW-0238">DNA-binding</keyword>
<dbReference type="GO" id="GO:0030154">
    <property type="term" value="P:cell differentiation"/>
    <property type="evidence" value="ECO:0007669"/>
    <property type="project" value="TreeGrafter"/>
</dbReference>
<dbReference type="EMBL" id="MCGT01000005">
    <property type="protein sequence ID" value="ORX59818.1"/>
    <property type="molecule type" value="Genomic_DNA"/>
</dbReference>
<dbReference type="PROSITE" id="PS50071">
    <property type="entry name" value="HOMEOBOX_2"/>
    <property type="match status" value="1"/>
</dbReference>
<organism evidence="9 10">
    <name type="scientific">Hesseltinella vesiculosa</name>
    <dbReference type="NCBI Taxonomy" id="101127"/>
    <lineage>
        <taxon>Eukaryota</taxon>
        <taxon>Fungi</taxon>
        <taxon>Fungi incertae sedis</taxon>
        <taxon>Mucoromycota</taxon>
        <taxon>Mucoromycotina</taxon>
        <taxon>Mucoromycetes</taxon>
        <taxon>Mucorales</taxon>
        <taxon>Cunninghamellaceae</taxon>
        <taxon>Hesseltinella</taxon>
    </lineage>
</organism>
<dbReference type="GO" id="GO:0005634">
    <property type="term" value="C:nucleus"/>
    <property type="evidence" value="ECO:0007669"/>
    <property type="project" value="UniProtKB-SubCell"/>
</dbReference>
<protein>
    <submittedName>
        <fullName evidence="9">Homeobox-domain-containing protein</fullName>
    </submittedName>
</protein>
<evidence type="ECO:0000256" key="4">
    <source>
        <dbReference type="ARBA" id="ARBA00023242"/>
    </source>
</evidence>
<dbReference type="PANTHER" id="PTHR24324">
    <property type="entry name" value="HOMEOBOX PROTEIN HHEX"/>
    <property type="match status" value="1"/>
</dbReference>
<keyword evidence="4 5" id="KW-0539">Nucleus</keyword>
<dbReference type="GO" id="GO:0000978">
    <property type="term" value="F:RNA polymerase II cis-regulatory region sequence-specific DNA binding"/>
    <property type="evidence" value="ECO:0007669"/>
    <property type="project" value="TreeGrafter"/>
</dbReference>
<dbReference type="Gene3D" id="1.10.10.60">
    <property type="entry name" value="Homeodomain-like"/>
    <property type="match status" value="1"/>
</dbReference>
<dbReference type="GO" id="GO:0006357">
    <property type="term" value="P:regulation of transcription by RNA polymerase II"/>
    <property type="evidence" value="ECO:0007669"/>
    <property type="project" value="TreeGrafter"/>
</dbReference>
<dbReference type="SMART" id="SM00389">
    <property type="entry name" value="HOX"/>
    <property type="match status" value="1"/>
</dbReference>
<dbReference type="InterPro" id="IPR051000">
    <property type="entry name" value="Homeobox_DNA-bind_prot"/>
</dbReference>
<comment type="caution">
    <text evidence="9">The sequence shown here is derived from an EMBL/GenBank/DDBJ whole genome shotgun (WGS) entry which is preliminary data.</text>
</comment>
<feature type="region of interest" description="Disordered" evidence="7">
    <location>
        <begin position="58"/>
        <end position="77"/>
    </location>
</feature>
<feature type="compositionally biased region" description="Polar residues" evidence="7">
    <location>
        <begin position="158"/>
        <end position="168"/>
    </location>
</feature>
<evidence type="ECO:0000256" key="6">
    <source>
        <dbReference type="RuleBase" id="RU000682"/>
    </source>
</evidence>
<proteinExistence type="predicted"/>
<feature type="region of interest" description="Disordered" evidence="7">
    <location>
        <begin position="142"/>
        <end position="213"/>
    </location>
</feature>
<sequence length="270" mass="30455">MSATTCTLPSISDLFEFPRLPLMEPIKPTMMQAHSSCLPSPPPSNTTEYPPTLYHCRQSSTNTVSTPPVHQAQPMSPKASYYPPLKAKRKRASPSQLSVLNKVFNQTYFPSTEMRIELGKQLGMSPRTVQIWFQNKRQSLRSRTRRASLSSMEDARYRQQQGSATVTTDYGYHEQQRDYNNDDDDFSFRAQRRRSSFDVRPSSPISPFTHHEELPMVLPPPSAMSLVSSMRDLSLPKINLPPLRLPSSAMRPATPPSTFSSPASIDAILH</sequence>
<evidence type="ECO:0000259" key="8">
    <source>
        <dbReference type="PROSITE" id="PS50071"/>
    </source>
</evidence>
<reference evidence="9 10" key="1">
    <citation type="submission" date="2016-07" db="EMBL/GenBank/DDBJ databases">
        <title>Pervasive Adenine N6-methylation of Active Genes in Fungi.</title>
        <authorList>
            <consortium name="DOE Joint Genome Institute"/>
            <person name="Mondo S.J."/>
            <person name="Dannebaum R.O."/>
            <person name="Kuo R.C."/>
            <person name="Labutti K."/>
            <person name="Haridas S."/>
            <person name="Kuo A."/>
            <person name="Salamov A."/>
            <person name="Ahrendt S.R."/>
            <person name="Lipzen A."/>
            <person name="Sullivan W."/>
            <person name="Andreopoulos W.B."/>
            <person name="Clum A."/>
            <person name="Lindquist E."/>
            <person name="Daum C."/>
            <person name="Ramamoorthy G.K."/>
            <person name="Gryganskyi A."/>
            <person name="Culley D."/>
            <person name="Magnuson J.K."/>
            <person name="James T.Y."/>
            <person name="O'Malley M.A."/>
            <person name="Stajich J.E."/>
            <person name="Spatafora J.W."/>
            <person name="Visel A."/>
            <person name="Grigoriev I.V."/>
        </authorList>
    </citation>
    <scope>NUCLEOTIDE SEQUENCE [LARGE SCALE GENOMIC DNA]</scope>
    <source>
        <strain evidence="9 10">NRRL 3301</strain>
    </source>
</reference>
<dbReference type="InterPro" id="IPR009057">
    <property type="entry name" value="Homeodomain-like_sf"/>
</dbReference>
<evidence type="ECO:0000313" key="9">
    <source>
        <dbReference type="EMBL" id="ORX59818.1"/>
    </source>
</evidence>
<gene>
    <name evidence="9" type="ORF">DM01DRAFT_1333268</name>
</gene>
<feature type="compositionally biased region" description="Polar residues" evidence="7">
    <location>
        <begin position="58"/>
        <end position="68"/>
    </location>
</feature>